<evidence type="ECO:0008006" key="4">
    <source>
        <dbReference type="Google" id="ProtNLM"/>
    </source>
</evidence>
<proteinExistence type="predicted"/>
<dbReference type="EMBL" id="JABFAB010000002">
    <property type="protein sequence ID" value="MBA0642062.1"/>
    <property type="molecule type" value="Genomic_DNA"/>
</dbReference>
<evidence type="ECO:0000313" key="3">
    <source>
        <dbReference type="Proteomes" id="UP000593573"/>
    </source>
</evidence>
<feature type="non-terminal residue" evidence="2">
    <location>
        <position position="1"/>
    </location>
</feature>
<dbReference type="AlphaFoldDB" id="A0A7J8TV34"/>
<gene>
    <name evidence="2" type="ORF">Goklo_026522</name>
</gene>
<organism evidence="2 3">
    <name type="scientific">Gossypium klotzschianum</name>
    <dbReference type="NCBI Taxonomy" id="34286"/>
    <lineage>
        <taxon>Eukaryota</taxon>
        <taxon>Viridiplantae</taxon>
        <taxon>Streptophyta</taxon>
        <taxon>Embryophyta</taxon>
        <taxon>Tracheophyta</taxon>
        <taxon>Spermatophyta</taxon>
        <taxon>Magnoliopsida</taxon>
        <taxon>eudicotyledons</taxon>
        <taxon>Gunneridae</taxon>
        <taxon>Pentapetalae</taxon>
        <taxon>rosids</taxon>
        <taxon>malvids</taxon>
        <taxon>Malvales</taxon>
        <taxon>Malvaceae</taxon>
        <taxon>Malvoideae</taxon>
        <taxon>Gossypium</taxon>
    </lineage>
</organism>
<reference evidence="2 3" key="1">
    <citation type="journal article" date="2019" name="Genome Biol. Evol.">
        <title>Insights into the evolution of the New World diploid cottons (Gossypium, subgenus Houzingenia) based on genome sequencing.</title>
        <authorList>
            <person name="Grover C.E."/>
            <person name="Arick M.A. 2nd"/>
            <person name="Thrash A."/>
            <person name="Conover J.L."/>
            <person name="Sanders W.S."/>
            <person name="Peterson D.G."/>
            <person name="Frelichowski J.E."/>
            <person name="Scheffler J.A."/>
            <person name="Scheffler B.E."/>
            <person name="Wendel J.F."/>
        </authorList>
    </citation>
    <scope>NUCLEOTIDE SEQUENCE [LARGE SCALE GENOMIC DNA]</scope>
    <source>
        <strain evidence="2">57</strain>
        <tissue evidence="2">Leaf</tissue>
    </source>
</reference>
<name>A0A7J8TV34_9ROSI</name>
<evidence type="ECO:0000313" key="2">
    <source>
        <dbReference type="EMBL" id="MBA0642062.1"/>
    </source>
</evidence>
<dbReference type="Proteomes" id="UP000593573">
    <property type="component" value="Unassembled WGS sequence"/>
</dbReference>
<sequence>MGSGVTLHCNILDAFLAEATACYQWLLFANEIGFVKVEVKRDSRTIIEKINQEGFCRVDLDSGRAQQIGTYLLDGGHSDGGERDGGCRGNEKCSPK</sequence>
<protein>
    <recommendedName>
        <fullName evidence="4">RNase H type-1 domain-containing protein</fullName>
    </recommendedName>
</protein>
<feature type="region of interest" description="Disordered" evidence="1">
    <location>
        <begin position="74"/>
        <end position="96"/>
    </location>
</feature>
<accession>A0A7J8TV34</accession>
<comment type="caution">
    <text evidence="2">The sequence shown here is derived from an EMBL/GenBank/DDBJ whole genome shotgun (WGS) entry which is preliminary data.</text>
</comment>
<feature type="compositionally biased region" description="Basic and acidic residues" evidence="1">
    <location>
        <begin position="76"/>
        <end position="96"/>
    </location>
</feature>
<keyword evidence="3" id="KW-1185">Reference proteome</keyword>
<evidence type="ECO:0000256" key="1">
    <source>
        <dbReference type="SAM" id="MobiDB-lite"/>
    </source>
</evidence>